<dbReference type="EMBL" id="CACVAQ010000043">
    <property type="protein sequence ID" value="CAA6799703.1"/>
    <property type="molecule type" value="Genomic_DNA"/>
</dbReference>
<dbReference type="GO" id="GO:0009380">
    <property type="term" value="C:excinuclease repair complex"/>
    <property type="evidence" value="ECO:0007669"/>
    <property type="project" value="InterPro"/>
</dbReference>
<keyword evidence="4 7" id="KW-0267">Excision nuclease</keyword>
<dbReference type="Pfam" id="PF08459">
    <property type="entry name" value="UvrC_RNaseH_dom"/>
    <property type="match status" value="1"/>
</dbReference>
<keyword evidence="3 7" id="KW-0228">DNA excision</keyword>
<dbReference type="SMART" id="SM00465">
    <property type="entry name" value="GIYc"/>
    <property type="match status" value="1"/>
</dbReference>
<dbReference type="InterPro" id="IPR038476">
    <property type="entry name" value="UvrC_RNase_H_dom_sf"/>
</dbReference>
<dbReference type="InterPro" id="IPR004791">
    <property type="entry name" value="UvrC"/>
</dbReference>
<dbReference type="FunFam" id="3.40.1440.10:FF:000001">
    <property type="entry name" value="UvrABC system protein C"/>
    <property type="match status" value="1"/>
</dbReference>
<dbReference type="SUPFAM" id="SSF46600">
    <property type="entry name" value="C-terminal UvrC-binding domain of UvrB"/>
    <property type="match status" value="1"/>
</dbReference>
<evidence type="ECO:0000256" key="5">
    <source>
        <dbReference type="ARBA" id="ARBA00023204"/>
    </source>
</evidence>
<dbReference type="GO" id="GO:0009432">
    <property type="term" value="P:SOS response"/>
    <property type="evidence" value="ECO:0007669"/>
    <property type="project" value="UniProtKB-UniRule"/>
</dbReference>
<sequence length="611" mass="70649">MTKDDYNEIAPTFPTEPGVYRFIDKEDVILYIGKAKHLKKRVASYFGNRKDMRNKTRIMVRNAVRIEYTIVDTEQDALLLEATLIQKHQPRYNVMLKSGKPYPYICIKKERFPRVFITRQVHKDGSKYFGPYVSRHRMNTIVDLIKNLFQLRTCNLNLSEKNILAEKFKPCLEFHIKNCLAPCVALEEEAAYNAKIDQVANILKGHFVSVKRYLKEEMQKYAEDMKFERAQEIKVQYDALDNYQGKSTVVNANIKDVDVFSLEQDDELAYFNYLKVVDGAIINTFTMELDKNLDDDQRDLLVFAIQTLREKYQSIAPEVIVPIEIPDVWQGTTITIPKIGDKKKLLELSEKNLAYYVLQKQKQAISRASKKSTSEKVMEIMKKDLQMSVLPLHIECFDNSNLQGTHPVAAMVCFKHGKPSKRHYRHYHIKTVDGPDDFASMEEIVYRRYKRVLESHQTLPQLIIIDGGKGQLSAAVKSLKALSIYNRVTIIGIAKRLEEIYFPEDSVPLLLSKKSPTLKIIQQARNEAHRFAIEFHRLIRSKKYVSTQLTEIQGIGKKTAEKLLQQFASVEKMKAATQEELETTVGKAATKKIFAHYDLPYKEAEKKSKKD</sequence>
<dbReference type="InterPro" id="IPR036876">
    <property type="entry name" value="UVR_dom_sf"/>
</dbReference>
<gene>
    <name evidence="7" type="primary">uvrC</name>
    <name evidence="10" type="ORF">HELGO_WM29702</name>
</gene>
<dbReference type="GO" id="GO:0005737">
    <property type="term" value="C:cytoplasm"/>
    <property type="evidence" value="ECO:0007669"/>
    <property type="project" value="UniProtKB-SubCell"/>
</dbReference>
<evidence type="ECO:0000256" key="7">
    <source>
        <dbReference type="HAMAP-Rule" id="MF_00203"/>
    </source>
</evidence>
<dbReference type="SUPFAM" id="SSF82771">
    <property type="entry name" value="GIY-YIG endonuclease"/>
    <property type="match status" value="1"/>
</dbReference>
<dbReference type="GO" id="GO:0009381">
    <property type="term" value="F:excinuclease ABC activity"/>
    <property type="evidence" value="ECO:0007669"/>
    <property type="project" value="UniProtKB-UniRule"/>
</dbReference>
<dbReference type="Pfam" id="PF14520">
    <property type="entry name" value="HHH_5"/>
    <property type="match status" value="1"/>
</dbReference>
<comment type="function">
    <text evidence="7">The UvrABC repair system catalyzes the recognition and processing of DNA lesions. UvrC both incises the 5' and 3' sides of the lesion. The N-terminal half is responsible for the 3' incision and the C-terminal half is responsible for the 5' incision.</text>
</comment>
<name>A0A6S6SAS0_9BACT</name>
<comment type="subcellular location">
    <subcellularLocation>
        <location evidence="7">Cytoplasm</location>
    </subcellularLocation>
</comment>
<accession>A0A6S6SAS0</accession>
<dbReference type="Gene3D" id="1.10.150.20">
    <property type="entry name" value="5' to 3' exonuclease, C-terminal subdomain"/>
    <property type="match status" value="1"/>
</dbReference>
<protein>
    <recommendedName>
        <fullName evidence="7">UvrABC system protein C</fullName>
        <shortName evidence="7">Protein UvrC</shortName>
    </recommendedName>
    <alternativeName>
        <fullName evidence="7">Excinuclease ABC subunit C</fullName>
    </alternativeName>
</protein>
<dbReference type="CDD" id="cd10434">
    <property type="entry name" value="GIY-YIG_UvrC_Cho"/>
    <property type="match status" value="1"/>
</dbReference>
<feature type="domain" description="GIY-YIG" evidence="8">
    <location>
        <begin position="15"/>
        <end position="94"/>
    </location>
</feature>
<dbReference type="AlphaFoldDB" id="A0A6S6SAS0"/>
<dbReference type="PANTHER" id="PTHR30562:SF1">
    <property type="entry name" value="UVRABC SYSTEM PROTEIN C"/>
    <property type="match status" value="1"/>
</dbReference>
<dbReference type="Gene3D" id="3.40.1440.10">
    <property type="entry name" value="GIY-YIG endonuclease"/>
    <property type="match status" value="1"/>
</dbReference>
<reference evidence="10" key="1">
    <citation type="submission" date="2020-01" db="EMBL/GenBank/DDBJ databases">
        <authorList>
            <person name="Meier V. D."/>
            <person name="Meier V D."/>
        </authorList>
    </citation>
    <scope>NUCLEOTIDE SEQUENCE</scope>
    <source>
        <strain evidence="10">HLG_WM_MAG_10</strain>
    </source>
</reference>
<comment type="similarity">
    <text evidence="7">Belongs to the UvrC family.</text>
</comment>
<dbReference type="Pfam" id="PF01541">
    <property type="entry name" value="GIY-YIG"/>
    <property type="match status" value="1"/>
</dbReference>
<evidence type="ECO:0000256" key="1">
    <source>
        <dbReference type="ARBA" id="ARBA00022490"/>
    </source>
</evidence>
<evidence type="ECO:0000313" key="10">
    <source>
        <dbReference type="EMBL" id="CAA6799703.1"/>
    </source>
</evidence>
<dbReference type="InterPro" id="IPR000305">
    <property type="entry name" value="GIY-YIG_endonuc"/>
</dbReference>
<dbReference type="Pfam" id="PF22920">
    <property type="entry name" value="UvrC_RNaseH"/>
    <property type="match status" value="1"/>
</dbReference>
<feature type="domain" description="UvrC family homology region profile" evidence="9">
    <location>
        <begin position="273"/>
        <end position="475"/>
    </location>
</feature>
<keyword evidence="6 7" id="KW-0742">SOS response</keyword>
<proteinExistence type="inferred from homology"/>
<evidence type="ECO:0000256" key="3">
    <source>
        <dbReference type="ARBA" id="ARBA00022769"/>
    </source>
</evidence>
<dbReference type="GO" id="GO:0006289">
    <property type="term" value="P:nucleotide-excision repair"/>
    <property type="evidence" value="ECO:0007669"/>
    <property type="project" value="UniProtKB-UniRule"/>
</dbReference>
<dbReference type="Gene3D" id="3.30.420.340">
    <property type="entry name" value="UvrC, RNAse H endonuclease domain"/>
    <property type="match status" value="1"/>
</dbReference>
<keyword evidence="1 7" id="KW-0963">Cytoplasm</keyword>
<keyword evidence="2 7" id="KW-0227">DNA damage</keyword>
<dbReference type="InterPro" id="IPR010994">
    <property type="entry name" value="RuvA_2-like"/>
</dbReference>
<dbReference type="InterPro" id="IPR047296">
    <property type="entry name" value="GIY-YIG_UvrC_Cho"/>
</dbReference>
<evidence type="ECO:0000256" key="2">
    <source>
        <dbReference type="ARBA" id="ARBA00022763"/>
    </source>
</evidence>
<dbReference type="HAMAP" id="MF_00203">
    <property type="entry name" value="UvrC"/>
    <property type="match status" value="1"/>
</dbReference>
<dbReference type="NCBIfam" id="TIGR00194">
    <property type="entry name" value="uvrC"/>
    <property type="match status" value="1"/>
</dbReference>
<organism evidence="10">
    <name type="scientific">uncultured Aureispira sp</name>
    <dbReference type="NCBI Taxonomy" id="1331704"/>
    <lineage>
        <taxon>Bacteria</taxon>
        <taxon>Pseudomonadati</taxon>
        <taxon>Bacteroidota</taxon>
        <taxon>Saprospiria</taxon>
        <taxon>Saprospirales</taxon>
        <taxon>Saprospiraceae</taxon>
        <taxon>Aureispira</taxon>
        <taxon>environmental samples</taxon>
    </lineage>
</organism>
<comment type="subunit">
    <text evidence="7">Interacts with UvrB in an incision complex.</text>
</comment>
<dbReference type="InterPro" id="IPR001162">
    <property type="entry name" value="UvrC_RNase_H_dom"/>
</dbReference>
<dbReference type="GO" id="GO:0003677">
    <property type="term" value="F:DNA binding"/>
    <property type="evidence" value="ECO:0007669"/>
    <property type="project" value="UniProtKB-UniRule"/>
</dbReference>
<evidence type="ECO:0000256" key="6">
    <source>
        <dbReference type="ARBA" id="ARBA00023236"/>
    </source>
</evidence>
<dbReference type="InterPro" id="IPR050066">
    <property type="entry name" value="UvrABC_protein_C"/>
</dbReference>
<dbReference type="PROSITE" id="PS50164">
    <property type="entry name" value="GIY_YIG"/>
    <property type="match status" value="1"/>
</dbReference>
<dbReference type="InterPro" id="IPR035901">
    <property type="entry name" value="GIY-YIG_endonuc_sf"/>
</dbReference>
<dbReference type="PROSITE" id="PS50165">
    <property type="entry name" value="UVRC"/>
    <property type="match status" value="1"/>
</dbReference>
<dbReference type="SUPFAM" id="SSF47781">
    <property type="entry name" value="RuvA domain 2-like"/>
    <property type="match status" value="1"/>
</dbReference>
<evidence type="ECO:0000259" key="9">
    <source>
        <dbReference type="PROSITE" id="PS50165"/>
    </source>
</evidence>
<evidence type="ECO:0000256" key="4">
    <source>
        <dbReference type="ARBA" id="ARBA00022881"/>
    </source>
</evidence>
<evidence type="ECO:0000259" key="8">
    <source>
        <dbReference type="PROSITE" id="PS50164"/>
    </source>
</evidence>
<keyword evidence="5 7" id="KW-0234">DNA repair</keyword>
<dbReference type="PANTHER" id="PTHR30562">
    <property type="entry name" value="UVRC/OXIDOREDUCTASE"/>
    <property type="match status" value="1"/>
</dbReference>